<dbReference type="SUPFAM" id="SSF52833">
    <property type="entry name" value="Thioredoxin-like"/>
    <property type="match status" value="1"/>
</dbReference>
<proteinExistence type="inferred from homology"/>
<feature type="region of interest" description="Disordered" evidence="2">
    <location>
        <begin position="102"/>
        <end position="190"/>
    </location>
</feature>
<dbReference type="EMBL" id="CAJNRD030001121">
    <property type="protein sequence ID" value="CAG5096955.1"/>
    <property type="molecule type" value="Genomic_DNA"/>
</dbReference>
<sequence length="190" mass="21824">MSVKVYISGISGNKEVKKRQQRVLMILDSKNVQYEIIDITEPGKEDSKEYMQTNANPKDSKYPLPPQIFNEEDYCGDYEDFDLANEIDELEKFLKLSSLDDEIEENNSTSNNVTNNRKSSSREASMENDNIVHSESNVNERENSITDDKDSEKMKSSDIEGLNKSLSEDMDHTDISEKKSEKSDDDEQEE</sequence>
<gene>
    <name evidence="3" type="ORF">HICCMSTLAB_LOCUS8469</name>
</gene>
<organism evidence="3 4">
    <name type="scientific">Cotesia congregata</name>
    <name type="common">Parasitoid wasp</name>
    <name type="synonym">Apanteles congregatus</name>
    <dbReference type="NCBI Taxonomy" id="51543"/>
    <lineage>
        <taxon>Eukaryota</taxon>
        <taxon>Metazoa</taxon>
        <taxon>Ecdysozoa</taxon>
        <taxon>Arthropoda</taxon>
        <taxon>Hexapoda</taxon>
        <taxon>Insecta</taxon>
        <taxon>Pterygota</taxon>
        <taxon>Neoptera</taxon>
        <taxon>Endopterygota</taxon>
        <taxon>Hymenoptera</taxon>
        <taxon>Apocrita</taxon>
        <taxon>Ichneumonoidea</taxon>
        <taxon>Braconidae</taxon>
        <taxon>Microgastrinae</taxon>
        <taxon>Cotesia</taxon>
    </lineage>
</organism>
<dbReference type="OrthoDB" id="9932926at2759"/>
<accession>A0A8J2MRE1</accession>
<evidence type="ECO:0000256" key="2">
    <source>
        <dbReference type="SAM" id="MobiDB-lite"/>
    </source>
</evidence>
<evidence type="ECO:0000256" key="1">
    <source>
        <dbReference type="ARBA" id="ARBA00007764"/>
    </source>
</evidence>
<dbReference type="AlphaFoldDB" id="A0A8J2MRE1"/>
<dbReference type="InterPro" id="IPR006993">
    <property type="entry name" value="Glut_rich_SH3-bd"/>
</dbReference>
<feature type="compositionally biased region" description="Low complexity" evidence="2">
    <location>
        <begin position="106"/>
        <end position="118"/>
    </location>
</feature>
<dbReference type="PANTHER" id="PTHR12232">
    <property type="entry name" value="SH3 DOMAIN-BINDING GLUTAMIC ACID-RICH-LIKE PROTEIN"/>
    <property type="match status" value="1"/>
</dbReference>
<feature type="compositionally biased region" description="Basic and acidic residues" evidence="2">
    <location>
        <begin position="166"/>
        <end position="182"/>
    </location>
</feature>
<dbReference type="InterPro" id="IPR051033">
    <property type="entry name" value="SH3BGR"/>
</dbReference>
<feature type="compositionally biased region" description="Basic and acidic residues" evidence="2">
    <location>
        <begin position="138"/>
        <end position="158"/>
    </location>
</feature>
<feature type="compositionally biased region" description="Polar residues" evidence="2">
    <location>
        <begin position="127"/>
        <end position="137"/>
    </location>
</feature>
<reference evidence="3" key="1">
    <citation type="submission" date="2021-04" db="EMBL/GenBank/DDBJ databases">
        <authorList>
            <person name="Chebbi M.A.C M."/>
        </authorList>
    </citation>
    <scope>NUCLEOTIDE SEQUENCE</scope>
</reference>
<evidence type="ECO:0000313" key="3">
    <source>
        <dbReference type="EMBL" id="CAG5096955.1"/>
    </source>
</evidence>
<dbReference type="InterPro" id="IPR036249">
    <property type="entry name" value="Thioredoxin-like_sf"/>
</dbReference>
<protein>
    <submittedName>
        <fullName evidence="3">Similar to Sh3beta: SH3 domain-binding glutamic acid-rich protein homolog (Drosophila melanogaster)</fullName>
    </submittedName>
</protein>
<dbReference type="Proteomes" id="UP000786811">
    <property type="component" value="Unassembled WGS sequence"/>
</dbReference>
<dbReference type="PANTHER" id="PTHR12232:SF15">
    <property type="entry name" value="SH3 DOMAIN-BINDING GLUTAMIC ACID-RICH PROTEIN HOMOLOG"/>
    <property type="match status" value="1"/>
</dbReference>
<dbReference type="GO" id="GO:0005737">
    <property type="term" value="C:cytoplasm"/>
    <property type="evidence" value="ECO:0007669"/>
    <property type="project" value="TreeGrafter"/>
</dbReference>
<name>A0A8J2MRE1_COTCN</name>
<comment type="similarity">
    <text evidence="1">Belongs to the SH3BGR family.</text>
</comment>
<dbReference type="Gene3D" id="3.40.30.10">
    <property type="entry name" value="Glutaredoxin"/>
    <property type="match status" value="1"/>
</dbReference>
<dbReference type="CDD" id="cd03030">
    <property type="entry name" value="GRX_SH3BGR"/>
    <property type="match status" value="1"/>
</dbReference>
<dbReference type="Pfam" id="PF04908">
    <property type="entry name" value="SH3BGR"/>
    <property type="match status" value="1"/>
</dbReference>
<dbReference type="PROSITE" id="PS51354">
    <property type="entry name" value="GLUTAREDOXIN_2"/>
    <property type="match status" value="1"/>
</dbReference>
<feature type="region of interest" description="Disordered" evidence="2">
    <location>
        <begin position="45"/>
        <end position="67"/>
    </location>
</feature>
<evidence type="ECO:0000313" key="4">
    <source>
        <dbReference type="Proteomes" id="UP000786811"/>
    </source>
</evidence>
<comment type="caution">
    <text evidence="3">The sequence shown here is derived from an EMBL/GenBank/DDBJ whole genome shotgun (WGS) entry which is preliminary data.</text>
</comment>
<keyword evidence="4" id="KW-1185">Reference proteome</keyword>